<feature type="region of interest" description="Disordered" evidence="1">
    <location>
        <begin position="240"/>
        <end position="260"/>
    </location>
</feature>
<feature type="compositionally biased region" description="Polar residues" evidence="1">
    <location>
        <begin position="80"/>
        <end position="96"/>
    </location>
</feature>
<protein>
    <submittedName>
        <fullName evidence="2">Uncharacterized protein</fullName>
    </submittedName>
</protein>
<dbReference type="AlphaFoldDB" id="A0AAD2D9N3"/>
<gene>
    <name evidence="2" type="ORF">ECRASSUSDP1_LOCUS26111</name>
</gene>
<dbReference type="EMBL" id="CAMPGE010026915">
    <property type="protein sequence ID" value="CAI2384578.1"/>
    <property type="molecule type" value="Genomic_DNA"/>
</dbReference>
<feature type="compositionally biased region" description="Polar residues" evidence="1">
    <location>
        <begin position="59"/>
        <end position="72"/>
    </location>
</feature>
<keyword evidence="3" id="KW-1185">Reference proteome</keyword>
<evidence type="ECO:0000313" key="3">
    <source>
        <dbReference type="Proteomes" id="UP001295684"/>
    </source>
</evidence>
<evidence type="ECO:0000256" key="1">
    <source>
        <dbReference type="SAM" id="MobiDB-lite"/>
    </source>
</evidence>
<feature type="compositionally biased region" description="Polar residues" evidence="1">
    <location>
        <begin position="141"/>
        <end position="155"/>
    </location>
</feature>
<evidence type="ECO:0000313" key="2">
    <source>
        <dbReference type="EMBL" id="CAI2384578.1"/>
    </source>
</evidence>
<name>A0AAD2D9N3_EUPCR</name>
<dbReference type="Proteomes" id="UP001295684">
    <property type="component" value="Unassembled WGS sequence"/>
</dbReference>
<organism evidence="2 3">
    <name type="scientific">Euplotes crassus</name>
    <dbReference type="NCBI Taxonomy" id="5936"/>
    <lineage>
        <taxon>Eukaryota</taxon>
        <taxon>Sar</taxon>
        <taxon>Alveolata</taxon>
        <taxon>Ciliophora</taxon>
        <taxon>Intramacronucleata</taxon>
        <taxon>Spirotrichea</taxon>
        <taxon>Hypotrichia</taxon>
        <taxon>Euplotida</taxon>
        <taxon>Euplotidae</taxon>
        <taxon>Moneuplotes</taxon>
    </lineage>
</organism>
<accession>A0AAD2D9N3</accession>
<proteinExistence type="predicted"/>
<comment type="caution">
    <text evidence="2">The sequence shown here is derived from an EMBL/GenBank/DDBJ whole genome shotgun (WGS) entry which is preliminary data.</text>
</comment>
<feature type="region of interest" description="Disordered" evidence="1">
    <location>
        <begin position="141"/>
        <end position="167"/>
    </location>
</feature>
<sequence length="414" mass="46891">MITLPRAKETYTSHPPLLDLFESFTRPKAEDPVYMKSKKNKRKHFKEKNRLIKIGVLKRSSSSIPKECSTPSMKAHPTQKRNSTNQLRNKNSSSNEFMEEKKYSCTLNISAERTSQNKDSYQNPSVGEDQGTRVESPILNANNMRHSSGSSSPQLISDRKPASGLKHTKSAKIINISTKVPKEHFRKARLNIKLKKIKTRKASKPSLKRNRIKKGNIAGLSKHPQITDLRNETVEDAPTNPHGYQVGSISPVNAHPPKTQRLENCPNKVTKLEPNLNLESPKYEKVLFFKRPITRDRPSPYEPQRNFKILKDFFQVKILENNSPDYAPANGGNFMFNSNLAKASSQPTEFFQAAKNQDLLLFAKSDANEAFPRVKTSIGGYRSTSPGTVTEKVILRRPKPVSRHNKNPLSSFHH</sequence>
<feature type="region of interest" description="Disordered" evidence="1">
    <location>
        <begin position="58"/>
        <end position="99"/>
    </location>
</feature>
<reference evidence="2" key="1">
    <citation type="submission" date="2023-07" db="EMBL/GenBank/DDBJ databases">
        <authorList>
            <consortium name="AG Swart"/>
            <person name="Singh M."/>
            <person name="Singh A."/>
            <person name="Seah K."/>
            <person name="Emmerich C."/>
        </authorList>
    </citation>
    <scope>NUCLEOTIDE SEQUENCE</scope>
    <source>
        <strain evidence="2">DP1</strain>
    </source>
</reference>